<keyword evidence="1" id="KW-0812">Transmembrane</keyword>
<evidence type="ECO:0000256" key="1">
    <source>
        <dbReference type="SAM" id="Phobius"/>
    </source>
</evidence>
<dbReference type="Proteomes" id="UP001138540">
    <property type="component" value="Unassembled WGS sequence"/>
</dbReference>
<comment type="caution">
    <text evidence="2">The sequence shown here is derived from an EMBL/GenBank/DDBJ whole genome shotgun (WGS) entry which is preliminary data.</text>
</comment>
<name>A0ABR6NI98_9SPHN</name>
<evidence type="ECO:0000313" key="3">
    <source>
        <dbReference type="Proteomes" id="UP001138540"/>
    </source>
</evidence>
<keyword evidence="1" id="KW-0472">Membrane</keyword>
<proteinExistence type="predicted"/>
<keyword evidence="1" id="KW-1133">Transmembrane helix</keyword>
<sequence>MHDTELPSSGSAERRTRIETLVGAYPDLASPELDELLHWYRKEASALEVALLSARTDIRAGYARFFRDHIDRVSPRDLARAALFLGVSGAFVWGFCMIALARL</sequence>
<reference evidence="2 3" key="1">
    <citation type="submission" date="2020-08" db="EMBL/GenBank/DDBJ databases">
        <title>Exploring microbial biodiversity for novel pathways involved in the catabolism of aromatic compounds derived from lignin.</title>
        <authorList>
            <person name="Elkins J."/>
        </authorList>
    </citation>
    <scope>NUCLEOTIDE SEQUENCE [LARGE SCALE GENOMIC DNA]</scope>
    <source>
        <strain evidence="2 3">B1D3A</strain>
    </source>
</reference>
<dbReference type="EMBL" id="JACHKA010000001">
    <property type="protein sequence ID" value="MBB5987003.1"/>
    <property type="molecule type" value="Genomic_DNA"/>
</dbReference>
<protein>
    <submittedName>
        <fullName evidence="2">Uncharacterized protein</fullName>
    </submittedName>
</protein>
<keyword evidence="3" id="KW-1185">Reference proteome</keyword>
<accession>A0ABR6NI98</accession>
<gene>
    <name evidence="2" type="ORF">HNP60_002977</name>
</gene>
<organism evidence="2 3">
    <name type="scientific">Sphingobium lignivorans</name>
    <dbReference type="NCBI Taxonomy" id="2735886"/>
    <lineage>
        <taxon>Bacteria</taxon>
        <taxon>Pseudomonadati</taxon>
        <taxon>Pseudomonadota</taxon>
        <taxon>Alphaproteobacteria</taxon>
        <taxon>Sphingomonadales</taxon>
        <taxon>Sphingomonadaceae</taxon>
        <taxon>Sphingobium</taxon>
    </lineage>
</organism>
<evidence type="ECO:0000313" key="2">
    <source>
        <dbReference type="EMBL" id="MBB5987003.1"/>
    </source>
</evidence>
<dbReference type="RefSeq" id="WP_184155144.1">
    <property type="nucleotide sequence ID" value="NZ_JACHKA010000001.1"/>
</dbReference>
<feature type="transmembrane region" description="Helical" evidence="1">
    <location>
        <begin position="81"/>
        <end position="101"/>
    </location>
</feature>